<dbReference type="Proteomes" id="UP000612282">
    <property type="component" value="Unassembled WGS sequence"/>
</dbReference>
<sequence>MKALVATGYGQPADLVVADLPIPRPGPGQIQVRIAAATINPTDIRATAGGFRAMVELEFPYVLGTDFAGTVTETGPGVTAYRVGDEVFGQALPRALSIAAAPTRPSLSTGALAEYAVFEADTPMLAHRPPELPADQAAALAIPGATALAIMHVAAIGPGDRVLVIGATGGVGTVVLPLLAKAGATVIATASGAERGRFLGELGAHEITGYTDYPTDVDVVLNLTLFADALAPAVAALRPGGRFVSIIFPPLSPEQIGRDDIEVHFVMDLSGTHSDMRAVAAGDLTAVIAARHSLNDAVQAAINYSTGHPLGKVVVTMDADAPPA</sequence>
<feature type="domain" description="Enoyl reductase (ER)" evidence="2">
    <location>
        <begin position="10"/>
        <end position="315"/>
    </location>
</feature>
<evidence type="ECO:0000313" key="4">
    <source>
        <dbReference type="Proteomes" id="UP000612282"/>
    </source>
</evidence>
<dbReference type="Pfam" id="PF08240">
    <property type="entry name" value="ADH_N"/>
    <property type="match status" value="1"/>
</dbReference>
<accession>A0ABQ3XKE3</accession>
<dbReference type="InterPro" id="IPR011032">
    <property type="entry name" value="GroES-like_sf"/>
</dbReference>
<keyword evidence="4" id="KW-1185">Reference proteome</keyword>
<dbReference type="SMART" id="SM00829">
    <property type="entry name" value="PKS_ER"/>
    <property type="match status" value="1"/>
</dbReference>
<evidence type="ECO:0000256" key="1">
    <source>
        <dbReference type="ARBA" id="ARBA00022857"/>
    </source>
</evidence>
<dbReference type="RefSeq" id="WP_203804514.1">
    <property type="nucleotide sequence ID" value="NZ_BAAAQE010000093.1"/>
</dbReference>
<dbReference type="Gene3D" id="3.40.50.720">
    <property type="entry name" value="NAD(P)-binding Rossmann-like Domain"/>
    <property type="match status" value="1"/>
</dbReference>
<evidence type="ECO:0000313" key="3">
    <source>
        <dbReference type="EMBL" id="GID58977.1"/>
    </source>
</evidence>
<protein>
    <submittedName>
        <fullName evidence="3">NADPH:quinone reductase</fullName>
    </submittedName>
</protein>
<dbReference type="PANTHER" id="PTHR44154">
    <property type="entry name" value="QUINONE OXIDOREDUCTASE"/>
    <property type="match status" value="1"/>
</dbReference>
<dbReference type="InterPro" id="IPR020843">
    <property type="entry name" value="ER"/>
</dbReference>
<name>A0ABQ3XKE3_9ACTN</name>
<evidence type="ECO:0000259" key="2">
    <source>
        <dbReference type="SMART" id="SM00829"/>
    </source>
</evidence>
<gene>
    <name evidence="3" type="ORF">Aco03nite_073810</name>
</gene>
<dbReference type="Gene3D" id="3.90.180.10">
    <property type="entry name" value="Medium-chain alcohol dehydrogenases, catalytic domain"/>
    <property type="match status" value="1"/>
</dbReference>
<dbReference type="EMBL" id="BOMG01000093">
    <property type="protein sequence ID" value="GID58977.1"/>
    <property type="molecule type" value="Genomic_DNA"/>
</dbReference>
<organism evidence="3 4">
    <name type="scientific">Actinoplanes couchii</name>
    <dbReference type="NCBI Taxonomy" id="403638"/>
    <lineage>
        <taxon>Bacteria</taxon>
        <taxon>Bacillati</taxon>
        <taxon>Actinomycetota</taxon>
        <taxon>Actinomycetes</taxon>
        <taxon>Micromonosporales</taxon>
        <taxon>Micromonosporaceae</taxon>
        <taxon>Actinoplanes</taxon>
    </lineage>
</organism>
<dbReference type="InterPro" id="IPR013154">
    <property type="entry name" value="ADH-like_N"/>
</dbReference>
<dbReference type="InterPro" id="IPR036291">
    <property type="entry name" value="NAD(P)-bd_dom_sf"/>
</dbReference>
<dbReference type="Pfam" id="PF13602">
    <property type="entry name" value="ADH_zinc_N_2"/>
    <property type="match status" value="1"/>
</dbReference>
<reference evidence="3 4" key="1">
    <citation type="submission" date="2021-01" db="EMBL/GenBank/DDBJ databases">
        <title>Whole genome shotgun sequence of Actinoplanes couchii NBRC 106145.</title>
        <authorList>
            <person name="Komaki H."/>
            <person name="Tamura T."/>
        </authorList>
    </citation>
    <scope>NUCLEOTIDE SEQUENCE [LARGE SCALE GENOMIC DNA]</scope>
    <source>
        <strain evidence="3 4">NBRC 106145</strain>
    </source>
</reference>
<dbReference type="SUPFAM" id="SSF50129">
    <property type="entry name" value="GroES-like"/>
    <property type="match status" value="1"/>
</dbReference>
<dbReference type="SUPFAM" id="SSF51735">
    <property type="entry name" value="NAD(P)-binding Rossmann-fold domains"/>
    <property type="match status" value="1"/>
</dbReference>
<dbReference type="CDD" id="cd05289">
    <property type="entry name" value="MDR_like_2"/>
    <property type="match status" value="1"/>
</dbReference>
<comment type="caution">
    <text evidence="3">The sequence shown here is derived from an EMBL/GenBank/DDBJ whole genome shotgun (WGS) entry which is preliminary data.</text>
</comment>
<dbReference type="InterPro" id="IPR051603">
    <property type="entry name" value="Zinc-ADH_QOR/CCCR"/>
</dbReference>
<proteinExistence type="predicted"/>
<keyword evidence="1" id="KW-0521">NADP</keyword>
<dbReference type="PANTHER" id="PTHR44154:SF1">
    <property type="entry name" value="QUINONE OXIDOREDUCTASE"/>
    <property type="match status" value="1"/>
</dbReference>